<dbReference type="BioCyc" id="LBOR1193007:G11KN-4294-MONOMER"/>
<accession>M3GSF8</accession>
<comment type="caution">
    <text evidence="1">The sequence shown here is derived from an EMBL/GenBank/DDBJ whole genome shotgun (WGS) entry which is preliminary data.</text>
</comment>
<dbReference type="Proteomes" id="UP000011783">
    <property type="component" value="Unassembled WGS sequence"/>
</dbReference>
<dbReference type="AlphaFoldDB" id="M3GSF8"/>
<reference evidence="1 2" key="1">
    <citation type="submission" date="2013-01" db="EMBL/GenBank/DDBJ databases">
        <authorList>
            <person name="Harkins D.M."/>
            <person name="Durkin A.S."/>
            <person name="Brinkac L.M."/>
            <person name="Haft D.H."/>
            <person name="Selengut J.D."/>
            <person name="Sanka R."/>
            <person name="DePew J."/>
            <person name="Purushe J."/>
            <person name="Picardeau M."/>
            <person name="Werts C."/>
            <person name="Goarant C."/>
            <person name="Vinetz J.M."/>
            <person name="Sutton G.G."/>
            <person name="Nierman W.C."/>
            <person name="Fouts D.E."/>
        </authorList>
    </citation>
    <scope>NUCLEOTIDE SEQUENCE [LARGE SCALE GENOMIC DNA]</scope>
    <source>
        <strain evidence="1 2">200701203</strain>
    </source>
</reference>
<organism evidence="1 2">
    <name type="scientific">Leptospira borgpetersenii str. 200701203</name>
    <dbReference type="NCBI Taxonomy" id="1193007"/>
    <lineage>
        <taxon>Bacteria</taxon>
        <taxon>Pseudomonadati</taxon>
        <taxon>Spirochaetota</taxon>
        <taxon>Spirochaetia</taxon>
        <taxon>Leptospirales</taxon>
        <taxon>Leptospiraceae</taxon>
        <taxon>Leptospira</taxon>
    </lineage>
</organism>
<evidence type="ECO:0000313" key="2">
    <source>
        <dbReference type="Proteomes" id="UP000011783"/>
    </source>
</evidence>
<name>M3GSF8_LEPBO</name>
<dbReference type="EMBL" id="AKWO02000108">
    <property type="protein sequence ID" value="EMF97768.1"/>
    <property type="molecule type" value="Genomic_DNA"/>
</dbReference>
<gene>
    <name evidence="1" type="ORF">LEP1GSC123_0938</name>
</gene>
<proteinExistence type="predicted"/>
<evidence type="ECO:0000313" key="1">
    <source>
        <dbReference type="EMBL" id="EMF97768.1"/>
    </source>
</evidence>
<sequence>MENRYRSELHPVPYSVNSFVKTVITLSVFALETIRNLKEIDCMHL</sequence>
<protein>
    <submittedName>
        <fullName evidence="1">Uncharacterized protein</fullName>
    </submittedName>
</protein>